<proteinExistence type="predicted"/>
<accession>A0A0A8Z0H3</accession>
<organism evidence="1">
    <name type="scientific">Arundo donax</name>
    <name type="common">Giant reed</name>
    <name type="synonym">Donax arundinaceus</name>
    <dbReference type="NCBI Taxonomy" id="35708"/>
    <lineage>
        <taxon>Eukaryota</taxon>
        <taxon>Viridiplantae</taxon>
        <taxon>Streptophyta</taxon>
        <taxon>Embryophyta</taxon>
        <taxon>Tracheophyta</taxon>
        <taxon>Spermatophyta</taxon>
        <taxon>Magnoliopsida</taxon>
        <taxon>Liliopsida</taxon>
        <taxon>Poales</taxon>
        <taxon>Poaceae</taxon>
        <taxon>PACMAD clade</taxon>
        <taxon>Arundinoideae</taxon>
        <taxon>Arundineae</taxon>
        <taxon>Arundo</taxon>
    </lineage>
</organism>
<sequence length="25" mass="2951">MQLTIKKDILDIMDHARIEAIARRV</sequence>
<protein>
    <submittedName>
        <fullName evidence="1">Uncharacterized protein</fullName>
    </submittedName>
</protein>
<evidence type="ECO:0000313" key="1">
    <source>
        <dbReference type="EMBL" id="JAD31148.1"/>
    </source>
</evidence>
<dbReference type="EMBL" id="GBRH01266747">
    <property type="protein sequence ID" value="JAD31148.1"/>
    <property type="molecule type" value="Transcribed_RNA"/>
</dbReference>
<reference evidence="1" key="1">
    <citation type="submission" date="2014-09" db="EMBL/GenBank/DDBJ databases">
        <authorList>
            <person name="Magalhaes I.L.F."/>
            <person name="Oliveira U."/>
            <person name="Santos F.R."/>
            <person name="Vidigal T.H.D.A."/>
            <person name="Brescovit A.D."/>
            <person name="Santos A.J."/>
        </authorList>
    </citation>
    <scope>NUCLEOTIDE SEQUENCE</scope>
    <source>
        <tissue evidence="1">Shoot tissue taken approximately 20 cm above the soil surface</tissue>
    </source>
</reference>
<name>A0A0A8Z0H3_ARUDO</name>
<dbReference type="AlphaFoldDB" id="A0A0A8Z0H3"/>
<reference evidence="1" key="2">
    <citation type="journal article" date="2015" name="Data Brief">
        <title>Shoot transcriptome of the giant reed, Arundo donax.</title>
        <authorList>
            <person name="Barrero R.A."/>
            <person name="Guerrero F.D."/>
            <person name="Moolhuijzen P."/>
            <person name="Goolsby J.A."/>
            <person name="Tidwell J."/>
            <person name="Bellgard S.E."/>
            <person name="Bellgard M.I."/>
        </authorList>
    </citation>
    <scope>NUCLEOTIDE SEQUENCE</scope>
    <source>
        <tissue evidence="1">Shoot tissue taken approximately 20 cm above the soil surface</tissue>
    </source>
</reference>